<reference evidence="2" key="1">
    <citation type="submission" date="2015-11" db="EMBL/GenBank/DDBJ databases">
        <title>De novo transcriptome assembly of four potential Pierce s Disease insect vectors from Arizona vineyards.</title>
        <authorList>
            <person name="Tassone E.E."/>
        </authorList>
    </citation>
    <scope>NUCLEOTIDE SEQUENCE</scope>
</reference>
<organism evidence="2">
    <name type="scientific">Graphocephala atropunctata</name>
    <dbReference type="NCBI Taxonomy" id="36148"/>
    <lineage>
        <taxon>Eukaryota</taxon>
        <taxon>Metazoa</taxon>
        <taxon>Ecdysozoa</taxon>
        <taxon>Arthropoda</taxon>
        <taxon>Hexapoda</taxon>
        <taxon>Insecta</taxon>
        <taxon>Pterygota</taxon>
        <taxon>Neoptera</taxon>
        <taxon>Paraneoptera</taxon>
        <taxon>Hemiptera</taxon>
        <taxon>Auchenorrhyncha</taxon>
        <taxon>Membracoidea</taxon>
        <taxon>Cicadellidae</taxon>
        <taxon>Cicadellinae</taxon>
        <taxon>Cicadellini</taxon>
        <taxon>Graphocephala</taxon>
    </lineage>
</organism>
<protein>
    <recommendedName>
        <fullName evidence="1">Reverse transcriptase domain-containing protein</fullName>
    </recommendedName>
</protein>
<evidence type="ECO:0000259" key="1">
    <source>
        <dbReference type="PROSITE" id="PS50878"/>
    </source>
</evidence>
<dbReference type="InterPro" id="IPR043502">
    <property type="entry name" value="DNA/RNA_pol_sf"/>
</dbReference>
<proteinExistence type="predicted"/>
<dbReference type="PANTHER" id="PTHR33332">
    <property type="entry name" value="REVERSE TRANSCRIPTASE DOMAIN-CONTAINING PROTEIN"/>
    <property type="match status" value="1"/>
</dbReference>
<name>A0A1B6M8R8_9HEMI</name>
<dbReference type="Pfam" id="PF00078">
    <property type="entry name" value="RVT_1"/>
    <property type="match status" value="1"/>
</dbReference>
<dbReference type="SUPFAM" id="SSF56219">
    <property type="entry name" value="DNase I-like"/>
    <property type="match status" value="1"/>
</dbReference>
<gene>
    <name evidence="2" type="ORF">g.46280</name>
</gene>
<dbReference type="EMBL" id="GEBQ01007652">
    <property type="protein sequence ID" value="JAT32325.1"/>
    <property type="molecule type" value="Transcribed_RNA"/>
</dbReference>
<evidence type="ECO:0000313" key="2">
    <source>
        <dbReference type="EMBL" id="JAT32325.1"/>
    </source>
</evidence>
<feature type="domain" description="Reverse transcriptase" evidence="1">
    <location>
        <begin position="390"/>
        <end position="663"/>
    </location>
</feature>
<dbReference type="GO" id="GO:0071897">
    <property type="term" value="P:DNA biosynthetic process"/>
    <property type="evidence" value="ECO:0007669"/>
    <property type="project" value="UniProtKB-ARBA"/>
</dbReference>
<dbReference type="AlphaFoldDB" id="A0A1B6M8R8"/>
<dbReference type="Gene3D" id="3.60.10.10">
    <property type="entry name" value="Endonuclease/exonuclease/phosphatase"/>
    <property type="match status" value="1"/>
</dbReference>
<dbReference type="SUPFAM" id="SSF56672">
    <property type="entry name" value="DNA/RNA polymerases"/>
    <property type="match status" value="1"/>
</dbReference>
<dbReference type="InterPro" id="IPR000477">
    <property type="entry name" value="RT_dom"/>
</dbReference>
<accession>A0A1B6M8R8</accession>
<dbReference type="InterPro" id="IPR036691">
    <property type="entry name" value="Endo/exonu/phosph_ase_sf"/>
</dbReference>
<sequence length="861" mass="97757">MAVIVSTGKYIHILGVYRSPKENVRAGVNALSNILEYTQAHSKSIMLAGDINIDRMKTTLDNTILEDELHTHNIRRLPLPATRITHSTATSIDFICTNIIEDNIDTAILETGLSDHTAQIIKIYDWRVNIPPQIILKRNFCYSNTDQIKSLLMNKNWNAVYMAPDAEQAYNIFHRTLQATLDIACPTKKCRQKHKRKHVYYDNEAKDLKNDFLKALHKFETTGNTLDKEDMVVKKKNYDKKLRDIRKNANADFINSADNKSKALWNVINNERRGKHQLQPNICLSVNGKHVDNPTQTADHFNTFFTEVAELTLKQNNCSPGDADDNENYETPLNYVDKSLYLTPTCINEVRNIINALKSKSSSGVDEYSSKIVKHCSEELMPPLVSIINKSFSLGEFPTALKLSKVYPKHKKGSTLEVQNYRPISLISTFSKIIEKIALHRLMAHLKQENLITEKQHGFLKGKSTSSAIISLVEHVIDQIDKEQYVSALFLDYSKAFDCLGHDIISKKLTSLGIRDTANKWFVSYLTGRSQIVELQTTIYGVTTSHQSNPLPVTRGVPQGSVLGPVLFVLFVNDFPAYIRDHNTTCVMYADDTTLLIKNDSAEGVYESATSSLSKALNYCRRNDLAMNPSKTVHINFSKRKDHIPNPLDVSRKDHIKFLGVTIDHKLTWTEHVNQVCKKISTGIYVVRRIKCIGNLEAAKTAYYSLVETHVRYGLAVWGGSSAGNLNRVLLLQKKAIRTLAELEHQQSCRQAFKTLGIMTITALYIQEVILHVDQLHVQTGKTLHTHNTRHAGNYTLPLHRTSLFEEKPSYIGRKLRNLLPQAVKNLKGAALKRCLHNFLVDHPIYTIEEFTEVNKEDWRL</sequence>
<dbReference type="CDD" id="cd01650">
    <property type="entry name" value="RT_nLTR_like"/>
    <property type="match status" value="1"/>
</dbReference>
<dbReference type="PROSITE" id="PS50878">
    <property type="entry name" value="RT_POL"/>
    <property type="match status" value="1"/>
</dbReference>